<dbReference type="EMBL" id="JAAAMU010000036">
    <property type="protein sequence ID" value="NBC73529.1"/>
    <property type="molecule type" value="Genomic_DNA"/>
</dbReference>
<name>A0A7X4YY21_9BACL</name>
<dbReference type="SUPFAM" id="SSF53448">
    <property type="entry name" value="Nucleotide-diphospho-sugar transferases"/>
    <property type="match status" value="1"/>
</dbReference>
<dbReference type="AlphaFoldDB" id="A0A7X4YY21"/>
<dbReference type="Gene3D" id="1.25.40.10">
    <property type="entry name" value="Tetratricopeptide repeat domain"/>
    <property type="match status" value="2"/>
</dbReference>
<reference evidence="2 3" key="1">
    <citation type="submission" date="2020-01" db="EMBL/GenBank/DDBJ databases">
        <title>Paenibacillus soybeanensis sp. nov. isolated from the nodules of soybean (Glycine max(L.) Merr).</title>
        <authorList>
            <person name="Wang H."/>
        </authorList>
    </citation>
    <scope>NUCLEOTIDE SEQUENCE [LARGE SCALE GENOMIC DNA]</scope>
    <source>
        <strain evidence="2 3">DSM 23054</strain>
    </source>
</reference>
<dbReference type="Proteomes" id="UP000558113">
    <property type="component" value="Unassembled WGS sequence"/>
</dbReference>
<protein>
    <submittedName>
        <fullName evidence="2">Glycosyltransferase</fullName>
    </submittedName>
</protein>
<organism evidence="2 3">
    <name type="scientific">Paenibacillus sacheonensis</name>
    <dbReference type="NCBI Taxonomy" id="742054"/>
    <lineage>
        <taxon>Bacteria</taxon>
        <taxon>Bacillati</taxon>
        <taxon>Bacillota</taxon>
        <taxon>Bacilli</taxon>
        <taxon>Bacillales</taxon>
        <taxon>Paenibacillaceae</taxon>
        <taxon>Paenibacillus</taxon>
    </lineage>
</organism>
<evidence type="ECO:0000313" key="3">
    <source>
        <dbReference type="Proteomes" id="UP000558113"/>
    </source>
</evidence>
<dbReference type="Pfam" id="PF00535">
    <property type="entry name" value="Glycos_transf_2"/>
    <property type="match status" value="1"/>
</dbReference>
<keyword evidence="2" id="KW-0808">Transferase</keyword>
<dbReference type="PANTHER" id="PTHR43630:SF2">
    <property type="entry name" value="GLYCOSYLTRANSFERASE"/>
    <property type="match status" value="1"/>
</dbReference>
<dbReference type="InterPro" id="IPR011990">
    <property type="entry name" value="TPR-like_helical_dom_sf"/>
</dbReference>
<accession>A0A7X4YY21</accession>
<dbReference type="OrthoDB" id="9815923at2"/>
<gene>
    <name evidence="2" type="ORF">GT003_31705</name>
</gene>
<dbReference type="GO" id="GO:0016740">
    <property type="term" value="F:transferase activity"/>
    <property type="evidence" value="ECO:0007669"/>
    <property type="project" value="UniProtKB-KW"/>
</dbReference>
<sequence>MLLGIHILACNEEEVLGRCLSSVQGLADEMVVTDTGSIDRTVDIAAAFGARVVRAAWEDDFAAARNAGLEASRTIWVLALDADEWLDTGMDRSGLRSLLRGAAGDAFSVNIANRYGRQEGEIMRHDAVRLFRTDCGLRYAGLIHEQLVRPGEVQHAVDGPSSGLLLQHDGYLPEIMTRKAKAERNLRLIGKALQQEPDHPFHLYNKGVTLCQLNKPKDAAAAFALASLFAPADAPYRAMLLRDRAKALLALGDADAASALLYREVDRYADHPDIQLVYGDSLMAQRRVLDARGAYEAALAAGEAARGTVSEAGAGTYRARCGLAAAEAALGRGEHALRLYAAAASEAPRYSPALAGWAEQLQAAGERDEAIAAALASCLGEAAPGDAALLARVLGGIGGHAAALPFWREAGPLAPEDTRAYAACLAGAGDAGAARALLLAALGAREETEPAIAPMELQRETAVGYCVDAALYGWDSGQPMGGALRERLAAENKELLQLFAAVERYAAPFAALRAVRTEGMNTTLPGWVSFLEFLSQRSLELGLIRLAGRLSQAAPALEDRHAALLYAHGYAQAAAGRLLRAMEKRPLRAEESFAFGELLMLKGLYSEALGMFEEAAAEEEIRTRAQLGAAFCSLAVAREALLPWAGSATASYGGGWPLADLEQLQLAMMQTEATGWRTPWTAAQRRRMNVGE</sequence>
<dbReference type="InterPro" id="IPR029044">
    <property type="entry name" value="Nucleotide-diphossugar_trans"/>
</dbReference>
<feature type="domain" description="Glycosyltransferase 2-like" evidence="1">
    <location>
        <begin position="5"/>
        <end position="102"/>
    </location>
</feature>
<evidence type="ECO:0000313" key="2">
    <source>
        <dbReference type="EMBL" id="NBC73529.1"/>
    </source>
</evidence>
<dbReference type="PANTHER" id="PTHR43630">
    <property type="entry name" value="POLY-BETA-1,6-N-ACETYL-D-GLUCOSAMINE SYNTHASE"/>
    <property type="match status" value="1"/>
</dbReference>
<proteinExistence type="predicted"/>
<dbReference type="Gene3D" id="3.90.550.10">
    <property type="entry name" value="Spore Coat Polysaccharide Biosynthesis Protein SpsA, Chain A"/>
    <property type="match status" value="1"/>
</dbReference>
<dbReference type="RefSeq" id="WP_161705658.1">
    <property type="nucleotide sequence ID" value="NZ_JAAAMU010000036.1"/>
</dbReference>
<dbReference type="CDD" id="cd02511">
    <property type="entry name" value="Beta4Glucosyltransferase"/>
    <property type="match status" value="1"/>
</dbReference>
<dbReference type="SUPFAM" id="SSF48452">
    <property type="entry name" value="TPR-like"/>
    <property type="match status" value="1"/>
</dbReference>
<dbReference type="InterPro" id="IPR001173">
    <property type="entry name" value="Glyco_trans_2-like"/>
</dbReference>
<evidence type="ECO:0000259" key="1">
    <source>
        <dbReference type="Pfam" id="PF00535"/>
    </source>
</evidence>
<keyword evidence="3" id="KW-1185">Reference proteome</keyword>
<comment type="caution">
    <text evidence="2">The sequence shown here is derived from an EMBL/GenBank/DDBJ whole genome shotgun (WGS) entry which is preliminary data.</text>
</comment>